<keyword evidence="2 5" id="KW-0238">DNA-binding</keyword>
<dbReference type="AlphaFoldDB" id="A0A1Y6IT21"/>
<reference evidence="6 7" key="1">
    <citation type="submission" date="2017-05" db="EMBL/GenBank/DDBJ databases">
        <authorList>
            <person name="Song R."/>
            <person name="Chenine A.L."/>
            <person name="Ruprecht R.M."/>
        </authorList>
    </citation>
    <scope>NUCLEOTIDE SEQUENCE [LARGE SCALE GENOMIC DNA]</scope>
    <source>
        <strain evidence="6 7">CECT 7927</strain>
    </source>
</reference>
<evidence type="ECO:0000313" key="7">
    <source>
        <dbReference type="Proteomes" id="UP000196125"/>
    </source>
</evidence>
<dbReference type="PANTHER" id="PTHR30146">
    <property type="entry name" value="LACI-RELATED TRANSCRIPTIONAL REPRESSOR"/>
    <property type="match status" value="1"/>
</dbReference>
<dbReference type="GO" id="GO:0003700">
    <property type="term" value="F:DNA-binding transcription factor activity"/>
    <property type="evidence" value="ECO:0007669"/>
    <property type="project" value="TreeGrafter"/>
</dbReference>
<dbReference type="SUPFAM" id="SSF53822">
    <property type="entry name" value="Periplasmic binding protein-like I"/>
    <property type="match status" value="1"/>
</dbReference>
<dbReference type="GO" id="GO:0000976">
    <property type="term" value="F:transcription cis-regulatory region binding"/>
    <property type="evidence" value="ECO:0007669"/>
    <property type="project" value="TreeGrafter"/>
</dbReference>
<dbReference type="SUPFAM" id="SSF47413">
    <property type="entry name" value="lambda repressor-like DNA-binding domains"/>
    <property type="match status" value="1"/>
</dbReference>
<keyword evidence="8" id="KW-1185">Reference proteome</keyword>
<evidence type="ECO:0000313" key="5">
    <source>
        <dbReference type="EMBL" id="MDW6004488.1"/>
    </source>
</evidence>
<sequence>MATIVDVARLANVSRVTVTRVLNEPEKVKPTTRARVQKAIKELSYTPNFSARSLVSKRSGIVGMLIPDNESGFFGSVMSVVHKAVNESGRMLVVLEAQGIEEERKALNKLLDLNCDGLLLYSRYLSGVEIADKAQQRPFVLIDRHEENCCCVYFDHFISSYVLAKSVLDAGHRHIGIIAGPNDRRNAIVRLEGALQAVEDAALPDTQVVSRQGNYGQKFGETATEEILSQHPHLTALVYLGERMCAGGLKAIRANNISVPNDLSVVSFDSFNLTEYLVPHINNVVFPIAQMAELAAEKILIALKNKTPDLHSVEVKHQVIGGNSLLNR</sequence>
<dbReference type="PROSITE" id="PS50932">
    <property type="entry name" value="HTH_LACI_2"/>
    <property type="match status" value="1"/>
</dbReference>
<evidence type="ECO:0000256" key="1">
    <source>
        <dbReference type="ARBA" id="ARBA00023015"/>
    </source>
</evidence>
<accession>A0A1Y6IT21</accession>
<feature type="domain" description="HTH lacI-type" evidence="4">
    <location>
        <begin position="2"/>
        <end position="56"/>
    </location>
</feature>
<dbReference type="Gene3D" id="3.40.50.2300">
    <property type="match status" value="2"/>
</dbReference>
<dbReference type="Proteomes" id="UP001283366">
    <property type="component" value="Unassembled WGS sequence"/>
</dbReference>
<dbReference type="InterPro" id="IPR010982">
    <property type="entry name" value="Lambda_DNA-bd_dom_sf"/>
</dbReference>
<dbReference type="InterPro" id="IPR046335">
    <property type="entry name" value="LacI/GalR-like_sensor"/>
</dbReference>
<dbReference type="OrthoDB" id="9798934at2"/>
<dbReference type="EMBL" id="FXXI01000003">
    <property type="protein sequence ID" value="SMS00776.1"/>
    <property type="molecule type" value="Genomic_DNA"/>
</dbReference>
<dbReference type="PANTHER" id="PTHR30146:SF131">
    <property type="entry name" value="LACI FAMILY DNA-BINDING TRANSCRIPTIONAL REGULATOR"/>
    <property type="match status" value="1"/>
</dbReference>
<dbReference type="EMBL" id="JAWRCO010000002">
    <property type="protein sequence ID" value="MDW6004488.1"/>
    <property type="molecule type" value="Genomic_DNA"/>
</dbReference>
<dbReference type="RefSeq" id="WP_087480835.1">
    <property type="nucleotide sequence ID" value="NZ_AP024884.1"/>
</dbReference>
<dbReference type="Pfam" id="PF13377">
    <property type="entry name" value="Peripla_BP_3"/>
    <property type="match status" value="1"/>
</dbReference>
<evidence type="ECO:0000313" key="8">
    <source>
        <dbReference type="Proteomes" id="UP001283366"/>
    </source>
</evidence>
<evidence type="ECO:0000259" key="4">
    <source>
        <dbReference type="PROSITE" id="PS50932"/>
    </source>
</evidence>
<dbReference type="Proteomes" id="UP000196125">
    <property type="component" value="Unassembled WGS sequence"/>
</dbReference>
<organism evidence="6 7">
    <name type="scientific">Vibrio mangrovi</name>
    <dbReference type="NCBI Taxonomy" id="474394"/>
    <lineage>
        <taxon>Bacteria</taxon>
        <taxon>Pseudomonadati</taxon>
        <taxon>Pseudomonadota</taxon>
        <taxon>Gammaproteobacteria</taxon>
        <taxon>Vibrionales</taxon>
        <taxon>Vibrionaceae</taxon>
        <taxon>Vibrio</taxon>
    </lineage>
</organism>
<evidence type="ECO:0000256" key="3">
    <source>
        <dbReference type="ARBA" id="ARBA00023163"/>
    </source>
</evidence>
<dbReference type="CDD" id="cd01392">
    <property type="entry name" value="HTH_LacI"/>
    <property type="match status" value="1"/>
</dbReference>
<keyword evidence="3" id="KW-0804">Transcription</keyword>
<keyword evidence="1" id="KW-0805">Transcription regulation</keyword>
<evidence type="ECO:0000313" key="6">
    <source>
        <dbReference type="EMBL" id="SMS00776.1"/>
    </source>
</evidence>
<reference evidence="5 8" key="2">
    <citation type="submission" date="2023-11" db="EMBL/GenBank/DDBJ databases">
        <title>Plant-associative lifestyle of Vibrio porteresiae and its evolutionary dynamics.</title>
        <authorList>
            <person name="Rameshkumar N."/>
            <person name="Kirti K."/>
        </authorList>
    </citation>
    <scope>NUCLEOTIDE SEQUENCE [LARGE SCALE GENOMIC DNA]</scope>
    <source>
        <strain evidence="5 8">MSSRF38</strain>
    </source>
</reference>
<dbReference type="Pfam" id="PF00356">
    <property type="entry name" value="LacI"/>
    <property type="match status" value="1"/>
</dbReference>
<proteinExistence type="predicted"/>
<evidence type="ECO:0000256" key="2">
    <source>
        <dbReference type="ARBA" id="ARBA00023125"/>
    </source>
</evidence>
<dbReference type="InterPro" id="IPR000843">
    <property type="entry name" value="HTH_LacI"/>
</dbReference>
<dbReference type="Gene3D" id="1.10.260.40">
    <property type="entry name" value="lambda repressor-like DNA-binding domains"/>
    <property type="match status" value="1"/>
</dbReference>
<dbReference type="SMART" id="SM00354">
    <property type="entry name" value="HTH_LACI"/>
    <property type="match status" value="1"/>
</dbReference>
<protein>
    <submittedName>
        <fullName evidence="6">HTH-type transcriptional regulator AscG</fullName>
    </submittedName>
    <submittedName>
        <fullName evidence="5">LacI family DNA-binding transcriptional regulator</fullName>
    </submittedName>
</protein>
<dbReference type="PROSITE" id="PS00356">
    <property type="entry name" value="HTH_LACI_1"/>
    <property type="match status" value="1"/>
</dbReference>
<name>A0A1Y6IT21_9VIBR</name>
<dbReference type="InterPro" id="IPR028082">
    <property type="entry name" value="Peripla_BP_I"/>
</dbReference>
<gene>
    <name evidence="6" type="primary">ascG_1</name>
    <name evidence="5" type="ORF">SBX37_16650</name>
    <name evidence="6" type="ORF">VIM7927_02046</name>
</gene>